<organism evidence="1 2">
    <name type="scientific">Paraburkholderia antibiotica</name>
    <dbReference type="NCBI Taxonomy" id="2728839"/>
    <lineage>
        <taxon>Bacteria</taxon>
        <taxon>Pseudomonadati</taxon>
        <taxon>Pseudomonadota</taxon>
        <taxon>Betaproteobacteria</taxon>
        <taxon>Burkholderiales</taxon>
        <taxon>Burkholderiaceae</taxon>
        <taxon>Paraburkholderia</taxon>
    </lineage>
</organism>
<keyword evidence="2" id="KW-1185">Reference proteome</keyword>
<dbReference type="EMBL" id="JABBFZ010000010">
    <property type="protein sequence ID" value="NML32655.1"/>
    <property type="molecule type" value="Genomic_DNA"/>
</dbReference>
<sequence length="90" mass="9869">MFCCHEDRLAPFQNDAAVALEGSEVWSSPYLVVTNGPYGPSALYFLKTRPVEGSLQGFYFGDARIMMPVRFAAIIPGAFQVITVNCAFSI</sequence>
<dbReference type="Proteomes" id="UP000583127">
    <property type="component" value="Unassembled WGS sequence"/>
</dbReference>
<comment type="caution">
    <text evidence="1">The sequence shown here is derived from an EMBL/GenBank/DDBJ whole genome shotgun (WGS) entry which is preliminary data.</text>
</comment>
<proteinExistence type="predicted"/>
<evidence type="ECO:0000313" key="2">
    <source>
        <dbReference type="Proteomes" id="UP000583127"/>
    </source>
</evidence>
<dbReference type="RefSeq" id="WP_169498908.1">
    <property type="nucleotide sequence ID" value="NZ_JABBFZ010000010.1"/>
</dbReference>
<gene>
    <name evidence="1" type="ORF">HHL14_17650</name>
</gene>
<reference evidence="1 2" key="1">
    <citation type="submission" date="2020-04" db="EMBL/GenBank/DDBJ databases">
        <title>Paraburkholderia sp. G-4-1-8 isolated from soil.</title>
        <authorList>
            <person name="Dahal R.H."/>
        </authorList>
    </citation>
    <scope>NUCLEOTIDE SEQUENCE [LARGE SCALE GENOMIC DNA]</scope>
    <source>
        <strain evidence="1 2">G-4-1-8</strain>
    </source>
</reference>
<dbReference type="AlphaFoldDB" id="A0A7X9X772"/>
<evidence type="ECO:0000313" key="1">
    <source>
        <dbReference type="EMBL" id="NML32655.1"/>
    </source>
</evidence>
<protein>
    <submittedName>
        <fullName evidence="1">Uncharacterized protein</fullName>
    </submittedName>
</protein>
<accession>A0A7X9X772</accession>
<name>A0A7X9X772_9BURK</name>